<proteinExistence type="predicted"/>
<dbReference type="InterPro" id="IPR001173">
    <property type="entry name" value="Glyco_trans_2-like"/>
</dbReference>
<dbReference type="PANTHER" id="PTHR43685:SF2">
    <property type="entry name" value="GLYCOSYLTRANSFERASE 2-LIKE DOMAIN-CONTAINING PROTEIN"/>
    <property type="match status" value="1"/>
</dbReference>
<evidence type="ECO:0000313" key="3">
    <source>
        <dbReference type="Proteomes" id="UP000005753"/>
    </source>
</evidence>
<feature type="domain" description="Glycosyltransferase 2-like" evidence="1">
    <location>
        <begin position="4"/>
        <end position="173"/>
    </location>
</feature>
<dbReference type="HOGENOM" id="CLU_025996_2_0_9"/>
<dbReference type="SUPFAM" id="SSF53448">
    <property type="entry name" value="Nucleotide-diphospho-sugar transferases"/>
    <property type="match status" value="1"/>
</dbReference>
<accession>I5AV36</accession>
<reference evidence="2 3" key="2">
    <citation type="submission" date="2012-02" db="EMBL/GenBank/DDBJ databases">
        <title>Improved High-Quality Draft sequence of Eubacterium cellulosolvens 6.</title>
        <authorList>
            <consortium name="US DOE Joint Genome Institute"/>
            <person name="Lucas S."/>
            <person name="Han J."/>
            <person name="Lapidus A."/>
            <person name="Cheng J.-F."/>
            <person name="Goodwin L."/>
            <person name="Pitluck S."/>
            <person name="Peters L."/>
            <person name="Mikhailova N."/>
            <person name="Gu W."/>
            <person name="Detter J.C."/>
            <person name="Han C."/>
            <person name="Tapia R."/>
            <person name="Land M."/>
            <person name="Hauser L."/>
            <person name="Kyrpides N."/>
            <person name="Ivanova N."/>
            <person name="Pagani I."/>
            <person name="Johnson E."/>
            <person name="Mukhopadhyay B."/>
            <person name="Anderson I."/>
            <person name="Woyke T."/>
        </authorList>
    </citation>
    <scope>NUCLEOTIDE SEQUENCE [LARGE SCALE GENOMIC DNA]</scope>
    <source>
        <strain evidence="2 3">6</strain>
    </source>
</reference>
<dbReference type="STRING" id="633697.EubceDRAFT1_1884"/>
<dbReference type="eggNOG" id="COG1216">
    <property type="taxonomic scope" value="Bacteria"/>
</dbReference>
<organism evidence="2 3">
    <name type="scientific">Eubacterium cellulosolvens (strain ATCC 43171 / JCM 9499 / 6)</name>
    <name type="common">Cillobacterium cellulosolvens</name>
    <dbReference type="NCBI Taxonomy" id="633697"/>
    <lineage>
        <taxon>Bacteria</taxon>
        <taxon>Bacillati</taxon>
        <taxon>Bacillota</taxon>
        <taxon>Clostridia</taxon>
        <taxon>Eubacteriales</taxon>
        <taxon>Eubacteriaceae</taxon>
        <taxon>Eubacterium</taxon>
    </lineage>
</organism>
<dbReference type="Proteomes" id="UP000005753">
    <property type="component" value="Chromosome"/>
</dbReference>
<dbReference type="EMBL" id="CM001487">
    <property type="protein sequence ID" value="EIM57659.1"/>
    <property type="molecule type" value="Genomic_DNA"/>
</dbReference>
<dbReference type="GO" id="GO:0016740">
    <property type="term" value="F:transferase activity"/>
    <property type="evidence" value="ECO:0007669"/>
    <property type="project" value="UniProtKB-KW"/>
</dbReference>
<evidence type="ECO:0000313" key="2">
    <source>
        <dbReference type="EMBL" id="EIM57659.1"/>
    </source>
</evidence>
<reference evidence="2 3" key="1">
    <citation type="submission" date="2010-08" db="EMBL/GenBank/DDBJ databases">
        <authorList>
            <consortium name="US DOE Joint Genome Institute (JGI-PGF)"/>
            <person name="Lucas S."/>
            <person name="Copeland A."/>
            <person name="Lapidus A."/>
            <person name="Cheng J.-F."/>
            <person name="Bruce D."/>
            <person name="Goodwin L."/>
            <person name="Pitluck S."/>
            <person name="Land M.L."/>
            <person name="Hauser L."/>
            <person name="Chang Y.-J."/>
            <person name="Anderson I.J."/>
            <person name="Johnson E."/>
            <person name="Mulhopadhyay B."/>
            <person name="Kyrpides N."/>
            <person name="Woyke T.J."/>
        </authorList>
    </citation>
    <scope>NUCLEOTIDE SEQUENCE [LARGE SCALE GENOMIC DNA]</scope>
    <source>
        <strain evidence="2 3">6</strain>
    </source>
</reference>
<dbReference type="InterPro" id="IPR029044">
    <property type="entry name" value="Nucleotide-diphossugar_trans"/>
</dbReference>
<dbReference type="AlphaFoldDB" id="I5AV36"/>
<gene>
    <name evidence="2" type="ORF">EubceDRAFT1_1884</name>
</gene>
<dbReference type="PANTHER" id="PTHR43685">
    <property type="entry name" value="GLYCOSYLTRANSFERASE"/>
    <property type="match status" value="1"/>
</dbReference>
<keyword evidence="3" id="KW-1185">Reference proteome</keyword>
<evidence type="ECO:0000259" key="1">
    <source>
        <dbReference type="Pfam" id="PF00535"/>
    </source>
</evidence>
<dbReference type="OrthoDB" id="9802649at2"/>
<name>I5AV36_EUBC6</name>
<dbReference type="InterPro" id="IPR050834">
    <property type="entry name" value="Glycosyltransf_2"/>
</dbReference>
<keyword evidence="2" id="KW-0808">Transferase</keyword>
<sequence>MKISVVMATYNGEQYIAEQLESILGQTRPVDEVIIHDDCSTDGTAGIVEDFLMRHHPDGDWRFSVNRENLGYGTNFAQALFEASGDLICFCDQDDVWMPDRILEMEKMMKAHPEVLLAGSEFEPFSCTDDAPEIPEWELASFKGDDSLEHLLFVPENVFIGCQGCTMILRKSFLDRIRDWWYPGWAHDEYVWKLALCMDGLYFWHHPTLRRRLHSSNVTLHREHDVQKRLKYLEELKKSHEQTCRFGQQIGLDRKKLELMEKEIRAASMRIELIRNGRLWLGIPLLFYGKYYHRKRSMPVEMLMAIRNRKGDKA</sequence>
<dbReference type="Pfam" id="PF00535">
    <property type="entry name" value="Glycos_transf_2"/>
    <property type="match status" value="1"/>
</dbReference>
<dbReference type="Gene3D" id="3.90.550.10">
    <property type="entry name" value="Spore Coat Polysaccharide Biosynthesis Protein SpsA, Chain A"/>
    <property type="match status" value="1"/>
</dbReference>
<protein>
    <submittedName>
        <fullName evidence="2">Glycosyl transferase</fullName>
    </submittedName>
</protein>